<evidence type="ECO:0000259" key="6">
    <source>
        <dbReference type="Pfam" id="PF05270"/>
    </source>
</evidence>
<dbReference type="GO" id="GO:0016987">
    <property type="term" value="F:sigma factor activity"/>
    <property type="evidence" value="ECO:0007669"/>
    <property type="project" value="UniProtKB-KW"/>
</dbReference>
<dbReference type="GO" id="GO:0046373">
    <property type="term" value="P:L-arabinose metabolic process"/>
    <property type="evidence" value="ECO:0007669"/>
    <property type="project" value="InterPro"/>
</dbReference>
<feature type="compositionally biased region" description="Basic and acidic residues" evidence="4">
    <location>
        <begin position="13"/>
        <end position="23"/>
    </location>
</feature>
<dbReference type="Gene3D" id="1.10.1740.10">
    <property type="match status" value="1"/>
</dbReference>
<dbReference type="InterPro" id="IPR013325">
    <property type="entry name" value="RNA_pol_sigma_r2"/>
</dbReference>
<dbReference type="InterPro" id="IPR014284">
    <property type="entry name" value="RNA_pol_sigma-70_dom"/>
</dbReference>
<keyword evidence="8" id="KW-1185">Reference proteome</keyword>
<evidence type="ECO:0000256" key="2">
    <source>
        <dbReference type="ARBA" id="ARBA00023082"/>
    </source>
</evidence>
<organism evidence="7 8">
    <name type="scientific">Actinoplanes derwentensis</name>
    <dbReference type="NCBI Taxonomy" id="113562"/>
    <lineage>
        <taxon>Bacteria</taxon>
        <taxon>Bacillati</taxon>
        <taxon>Actinomycetota</taxon>
        <taxon>Actinomycetes</taxon>
        <taxon>Micromonosporales</taxon>
        <taxon>Micromonosporaceae</taxon>
        <taxon>Actinoplanes</taxon>
    </lineage>
</organism>
<dbReference type="GO" id="GO:0006352">
    <property type="term" value="P:DNA-templated transcription initiation"/>
    <property type="evidence" value="ECO:0007669"/>
    <property type="project" value="InterPro"/>
</dbReference>
<dbReference type="Gene3D" id="2.80.10.50">
    <property type="match status" value="1"/>
</dbReference>
<evidence type="ECO:0000256" key="1">
    <source>
        <dbReference type="ARBA" id="ARBA00023015"/>
    </source>
</evidence>
<dbReference type="STRING" id="113562.SAMN04489716_2839"/>
<dbReference type="CDD" id="cd23399">
    <property type="entry name" value="beta-trefoil_ABD_ABFB"/>
    <property type="match status" value="1"/>
</dbReference>
<dbReference type="InterPro" id="IPR039425">
    <property type="entry name" value="RNA_pol_sigma-70-like"/>
</dbReference>
<dbReference type="PANTHER" id="PTHR43133:SF51">
    <property type="entry name" value="RNA POLYMERASE SIGMA FACTOR"/>
    <property type="match status" value="1"/>
</dbReference>
<gene>
    <name evidence="7" type="ORF">SAMN04489716_2839</name>
</gene>
<dbReference type="NCBIfam" id="TIGR02937">
    <property type="entry name" value="sigma70-ECF"/>
    <property type="match status" value="1"/>
</dbReference>
<proteinExistence type="predicted"/>
<dbReference type="SUPFAM" id="SSF88946">
    <property type="entry name" value="Sigma2 domain of RNA polymerase sigma factors"/>
    <property type="match status" value="1"/>
</dbReference>
<protein>
    <submittedName>
        <fullName evidence="7">RNA polymerase sigma factor, sigma-70 family</fullName>
    </submittedName>
</protein>
<keyword evidence="1" id="KW-0805">Transcription regulation</keyword>
<feature type="domain" description="RNA polymerase sigma-70 region 2" evidence="5">
    <location>
        <begin position="50"/>
        <end position="112"/>
    </location>
</feature>
<dbReference type="Pfam" id="PF04542">
    <property type="entry name" value="Sigma70_r2"/>
    <property type="match status" value="1"/>
</dbReference>
<keyword evidence="2" id="KW-0731">Sigma factor</keyword>
<dbReference type="Pfam" id="PF05270">
    <property type="entry name" value="AbfB"/>
    <property type="match status" value="1"/>
</dbReference>
<name>A0A1H1YFX8_9ACTN</name>
<dbReference type="InterPro" id="IPR036195">
    <property type="entry name" value="AbfB_ABD_sf"/>
</dbReference>
<evidence type="ECO:0000256" key="4">
    <source>
        <dbReference type="SAM" id="MobiDB-lite"/>
    </source>
</evidence>
<feature type="domain" description="Alpha-L-arabinofuranosidase B arabinose-binding" evidence="6">
    <location>
        <begin position="359"/>
        <end position="455"/>
    </location>
</feature>
<dbReference type="AlphaFoldDB" id="A0A1H1YFX8"/>
<dbReference type="EMBL" id="LT629758">
    <property type="protein sequence ID" value="SDT20370.1"/>
    <property type="molecule type" value="Genomic_DNA"/>
</dbReference>
<evidence type="ECO:0000313" key="8">
    <source>
        <dbReference type="Proteomes" id="UP000198688"/>
    </source>
</evidence>
<dbReference type="Proteomes" id="UP000198688">
    <property type="component" value="Chromosome I"/>
</dbReference>
<accession>A0A1H1YFX8</accession>
<evidence type="ECO:0000256" key="3">
    <source>
        <dbReference type="ARBA" id="ARBA00023163"/>
    </source>
</evidence>
<dbReference type="SUPFAM" id="SSF110221">
    <property type="entry name" value="AbfB domain"/>
    <property type="match status" value="1"/>
</dbReference>
<dbReference type="GO" id="GO:0046556">
    <property type="term" value="F:alpha-L-arabinofuranosidase activity"/>
    <property type="evidence" value="ECO:0007669"/>
    <property type="project" value="InterPro"/>
</dbReference>
<dbReference type="InterPro" id="IPR007934">
    <property type="entry name" value="AbfB_ABD"/>
</dbReference>
<sequence length="459" mass="49331">MSAGGGESVSHARLGDHGRHDGVTESSAELTDLVVAARHGDRAAAARLMAGHLPMLYRIVGRALDGHADVDDVVQETVLRAHRDLPSLRAPESFRSWLVAIAMRQISSRLRSWQQDRDRTSTLEDAARIPDPDAEFADVTLLRLGLSAQRRQVSRAAGWLDPDDQELAALWWQELTGGRTRAELAAALGIGAAHARVRIQRMRNQLELCRRLVAALEAEPPCPELEALTDGWNGLPSPRWRKRFARHLRGCDRCGPARPVLVPLERLLLVGSSALPPPPDVAAPVSAGWLAGAKVAAVVTVGAVISAGVLTAQPDVSVGEPVAAASAGSRVVIRSAARPDAVVDLDGDRLAVMTGTRGVTLTMVPGFTDPRCYSLRSADGRYVRHASFRIVLAGEEDSRLFHEDATFCIVPGAAPGTIRLASANYPDRFVHAPDRQLLLDPGEPAAEYLEDSTFTLLTA</sequence>
<feature type="region of interest" description="Disordered" evidence="4">
    <location>
        <begin position="1"/>
        <end position="25"/>
    </location>
</feature>
<dbReference type="PANTHER" id="PTHR43133">
    <property type="entry name" value="RNA POLYMERASE ECF-TYPE SIGMA FACTO"/>
    <property type="match status" value="1"/>
</dbReference>
<keyword evidence="3" id="KW-0804">Transcription</keyword>
<evidence type="ECO:0000259" key="5">
    <source>
        <dbReference type="Pfam" id="PF04542"/>
    </source>
</evidence>
<evidence type="ECO:0000313" key="7">
    <source>
        <dbReference type="EMBL" id="SDT20370.1"/>
    </source>
</evidence>
<reference evidence="7 8" key="1">
    <citation type="submission" date="2016-10" db="EMBL/GenBank/DDBJ databases">
        <authorList>
            <person name="de Groot N.N."/>
        </authorList>
    </citation>
    <scope>NUCLEOTIDE SEQUENCE [LARGE SCALE GENOMIC DNA]</scope>
    <source>
        <strain evidence="7 8">DSM 43941</strain>
    </source>
</reference>
<dbReference type="InterPro" id="IPR007627">
    <property type="entry name" value="RNA_pol_sigma70_r2"/>
</dbReference>